<feature type="transmembrane region" description="Helical" evidence="9">
    <location>
        <begin position="187"/>
        <end position="205"/>
    </location>
</feature>
<evidence type="ECO:0000313" key="12">
    <source>
        <dbReference type="EMBL" id="GAA0201879.1"/>
    </source>
</evidence>
<evidence type="ECO:0000256" key="2">
    <source>
        <dbReference type="ARBA" id="ARBA00008873"/>
    </source>
</evidence>
<evidence type="ECO:0000256" key="8">
    <source>
        <dbReference type="ARBA" id="ARBA00023136"/>
    </source>
</evidence>
<organism evidence="12 13">
    <name type="scientific">Kangiella japonica</name>
    <dbReference type="NCBI Taxonomy" id="647384"/>
    <lineage>
        <taxon>Bacteria</taxon>
        <taxon>Pseudomonadati</taxon>
        <taxon>Pseudomonadota</taxon>
        <taxon>Gammaproteobacteria</taxon>
        <taxon>Kangiellales</taxon>
        <taxon>Kangiellaceae</taxon>
        <taxon>Kangiella</taxon>
    </lineage>
</organism>
<feature type="transmembrane region" description="Helical" evidence="9">
    <location>
        <begin position="159"/>
        <end position="181"/>
    </location>
</feature>
<evidence type="ECO:0000259" key="10">
    <source>
        <dbReference type="Pfam" id="PF01545"/>
    </source>
</evidence>
<evidence type="ECO:0000256" key="7">
    <source>
        <dbReference type="ARBA" id="ARBA00023065"/>
    </source>
</evidence>
<dbReference type="InterPro" id="IPR058533">
    <property type="entry name" value="Cation_efflux_TM"/>
</dbReference>
<keyword evidence="8 9" id="KW-0472">Membrane</keyword>
<gene>
    <name evidence="12" type="primary">zitB</name>
    <name evidence="12" type="ORF">GCM10009123_06470</name>
</gene>
<dbReference type="NCBIfam" id="TIGR01297">
    <property type="entry name" value="CDF"/>
    <property type="match status" value="1"/>
</dbReference>
<dbReference type="InterPro" id="IPR027469">
    <property type="entry name" value="Cation_efflux_TMD_sf"/>
</dbReference>
<evidence type="ECO:0000256" key="6">
    <source>
        <dbReference type="ARBA" id="ARBA00022989"/>
    </source>
</evidence>
<evidence type="ECO:0000256" key="3">
    <source>
        <dbReference type="ARBA" id="ARBA00022448"/>
    </source>
</evidence>
<evidence type="ECO:0000256" key="4">
    <source>
        <dbReference type="ARBA" id="ARBA00022692"/>
    </source>
</evidence>
<evidence type="ECO:0000313" key="13">
    <source>
        <dbReference type="Proteomes" id="UP001501221"/>
    </source>
</evidence>
<reference evidence="12 13" key="1">
    <citation type="journal article" date="2019" name="Int. J. Syst. Evol. Microbiol.">
        <title>The Global Catalogue of Microorganisms (GCM) 10K type strain sequencing project: providing services to taxonomists for standard genome sequencing and annotation.</title>
        <authorList>
            <consortium name="The Broad Institute Genomics Platform"/>
            <consortium name="The Broad Institute Genome Sequencing Center for Infectious Disease"/>
            <person name="Wu L."/>
            <person name="Ma J."/>
        </authorList>
    </citation>
    <scope>NUCLEOTIDE SEQUENCE [LARGE SCALE GENOMIC DNA]</scope>
    <source>
        <strain evidence="12 13">JCM 16211</strain>
    </source>
</reference>
<dbReference type="InterPro" id="IPR036837">
    <property type="entry name" value="Cation_efflux_CTD_sf"/>
</dbReference>
<sequence length="316" mass="34757">MHSHGHSHANDDEKHEHPVASRKQMLWAVLLTGSFMLIEVAGGLISGSLALLADAGHMLTDTAALLLAFYAIILSSKPADNKRTFGYGRLQVLAAYTNGILLIILTGWILWESIQRFYQPNPIQSITMLVVAILGLLVNLIVFKILHSASTSNINVRSALLHVIGDLLGSVGAIIAALIIWQWGILWVDPLLSVIVSMLILRSAFHIIKDSSHILLEGKPLEMDSDQIRQDLMALQGVEDIHHIHLWSISEQEPLMTFHAVVGDAYDKDLMIDKMLDLLQKKHGVTHATIQAESENCKGVLNPVGCEEQAFGKSPN</sequence>
<dbReference type="EMBL" id="BAAAFM010000001">
    <property type="protein sequence ID" value="GAA0201879.1"/>
    <property type="molecule type" value="Genomic_DNA"/>
</dbReference>
<evidence type="ECO:0000256" key="5">
    <source>
        <dbReference type="ARBA" id="ARBA00022906"/>
    </source>
</evidence>
<dbReference type="PANTHER" id="PTHR11562:SF17">
    <property type="entry name" value="RE54080P-RELATED"/>
    <property type="match status" value="1"/>
</dbReference>
<dbReference type="RefSeq" id="WP_343986427.1">
    <property type="nucleotide sequence ID" value="NZ_BAAAFM010000001.1"/>
</dbReference>
<keyword evidence="5" id="KW-0864">Zinc transport</keyword>
<feature type="transmembrane region" description="Helical" evidence="9">
    <location>
        <begin position="55"/>
        <end position="73"/>
    </location>
</feature>
<feature type="transmembrane region" description="Helical" evidence="9">
    <location>
        <begin position="123"/>
        <end position="147"/>
    </location>
</feature>
<evidence type="ECO:0000256" key="1">
    <source>
        <dbReference type="ARBA" id="ARBA00004141"/>
    </source>
</evidence>
<proteinExistence type="inferred from homology"/>
<feature type="domain" description="Cation efflux protein transmembrane" evidence="10">
    <location>
        <begin position="27"/>
        <end position="216"/>
    </location>
</feature>
<dbReference type="PANTHER" id="PTHR11562">
    <property type="entry name" value="CATION EFFLUX PROTEIN/ ZINC TRANSPORTER"/>
    <property type="match status" value="1"/>
</dbReference>
<name>A0ABN0SVK0_9GAMM</name>
<accession>A0ABN0SVK0</accession>
<dbReference type="SUPFAM" id="SSF161111">
    <property type="entry name" value="Cation efflux protein transmembrane domain-like"/>
    <property type="match status" value="1"/>
</dbReference>
<comment type="similarity">
    <text evidence="2">Belongs to the cation diffusion facilitator (CDF) transporter (TC 2.A.4) family. SLC30A subfamily.</text>
</comment>
<feature type="transmembrane region" description="Helical" evidence="9">
    <location>
        <begin position="93"/>
        <end position="111"/>
    </location>
</feature>
<keyword evidence="7" id="KW-0406">Ion transport</keyword>
<dbReference type="Pfam" id="PF01545">
    <property type="entry name" value="Cation_efflux"/>
    <property type="match status" value="1"/>
</dbReference>
<comment type="subcellular location">
    <subcellularLocation>
        <location evidence="1">Membrane</location>
        <topology evidence="1">Multi-pass membrane protein</topology>
    </subcellularLocation>
</comment>
<keyword evidence="6 9" id="KW-1133">Transmembrane helix</keyword>
<keyword evidence="4 9" id="KW-0812">Transmembrane</keyword>
<feature type="domain" description="Cation efflux protein cytoplasmic" evidence="11">
    <location>
        <begin position="222"/>
        <end position="294"/>
    </location>
</feature>
<keyword evidence="3" id="KW-0813">Transport</keyword>
<comment type="caution">
    <text evidence="12">The sequence shown here is derived from an EMBL/GenBank/DDBJ whole genome shotgun (WGS) entry which is preliminary data.</text>
</comment>
<feature type="transmembrane region" description="Helical" evidence="9">
    <location>
        <begin position="25"/>
        <end position="49"/>
    </location>
</feature>
<dbReference type="InterPro" id="IPR002524">
    <property type="entry name" value="Cation_efflux"/>
</dbReference>
<dbReference type="Pfam" id="PF16916">
    <property type="entry name" value="ZT_dimer"/>
    <property type="match status" value="1"/>
</dbReference>
<dbReference type="Proteomes" id="UP001501221">
    <property type="component" value="Unassembled WGS sequence"/>
</dbReference>
<evidence type="ECO:0000256" key="9">
    <source>
        <dbReference type="SAM" id="Phobius"/>
    </source>
</evidence>
<dbReference type="SUPFAM" id="SSF160240">
    <property type="entry name" value="Cation efflux protein cytoplasmic domain-like"/>
    <property type="match status" value="1"/>
</dbReference>
<protein>
    <submittedName>
        <fullName evidence="12">CDF family zinc transporter ZitB</fullName>
    </submittedName>
</protein>
<evidence type="ECO:0000259" key="11">
    <source>
        <dbReference type="Pfam" id="PF16916"/>
    </source>
</evidence>
<dbReference type="InterPro" id="IPR050681">
    <property type="entry name" value="CDF/SLC30A"/>
</dbReference>
<dbReference type="Gene3D" id="1.20.1510.10">
    <property type="entry name" value="Cation efflux protein transmembrane domain"/>
    <property type="match status" value="1"/>
</dbReference>
<keyword evidence="13" id="KW-1185">Reference proteome</keyword>
<dbReference type="InterPro" id="IPR027470">
    <property type="entry name" value="Cation_efflux_CTD"/>
</dbReference>
<keyword evidence="5" id="KW-0862">Zinc</keyword>